<comment type="caution">
    <text evidence="6">The sequence shown here is derived from an EMBL/GenBank/DDBJ whole genome shotgun (WGS) entry which is preliminary data.</text>
</comment>
<keyword evidence="4" id="KW-1133">Transmembrane helix</keyword>
<gene>
    <name evidence="6" type="ORF">ACFQ1M_15990</name>
</gene>
<dbReference type="InterPro" id="IPR009057">
    <property type="entry name" value="Homeodomain-like_sf"/>
</dbReference>
<feature type="domain" description="HTH araC/xylS-type" evidence="5">
    <location>
        <begin position="374"/>
        <end position="482"/>
    </location>
</feature>
<evidence type="ECO:0000256" key="4">
    <source>
        <dbReference type="SAM" id="Phobius"/>
    </source>
</evidence>
<keyword evidence="4" id="KW-0812">Transmembrane</keyword>
<keyword evidence="1" id="KW-0805">Transcription regulation</keyword>
<evidence type="ECO:0000256" key="3">
    <source>
        <dbReference type="ARBA" id="ARBA00023163"/>
    </source>
</evidence>
<dbReference type="RefSeq" id="WP_386410003.1">
    <property type="nucleotide sequence ID" value="NZ_JBHTJH010000017.1"/>
</dbReference>
<dbReference type="SUPFAM" id="SSF46689">
    <property type="entry name" value="Homeodomain-like"/>
    <property type="match status" value="1"/>
</dbReference>
<feature type="transmembrane region" description="Helical" evidence="4">
    <location>
        <begin position="312"/>
        <end position="332"/>
    </location>
</feature>
<dbReference type="InterPro" id="IPR018060">
    <property type="entry name" value="HTH_AraC"/>
</dbReference>
<evidence type="ECO:0000313" key="7">
    <source>
        <dbReference type="Proteomes" id="UP001596978"/>
    </source>
</evidence>
<accession>A0ABW3D3Y3</accession>
<dbReference type="SMART" id="SM00342">
    <property type="entry name" value="HTH_ARAC"/>
    <property type="match status" value="1"/>
</dbReference>
<dbReference type="Pfam" id="PF12833">
    <property type="entry name" value="HTH_18"/>
    <property type="match status" value="1"/>
</dbReference>
<keyword evidence="7" id="KW-1185">Reference proteome</keyword>
<proteinExistence type="predicted"/>
<dbReference type="PANTHER" id="PTHR43280:SF2">
    <property type="entry name" value="HTH-TYPE TRANSCRIPTIONAL REGULATOR EXSA"/>
    <property type="match status" value="1"/>
</dbReference>
<sequence>MAFHLMSQMSNEENAQKYYDSIIASANKYYSPNKFFPAAAYLKKGNYYNKKRKFKEAIDNYIIGYNWAQENYNSDFIFASSNSIGRLKRRSGNYKEALNIHLNNLDYAKKNKETLGIDNYLIAIFSAANSYRNLRNLDSTSFLNHKGLRESYLHKSERRINLFILNEAAVLCARKKYQASLDSINKSLPYFIRADDKPNLAVGYYFMGKNQMSIGNSEMAIESFKKVDTVFLQTNDILPETTEAYNMLIDYYRDKNDIQNQLVYIERLLKVDSVIDGYSDYLNYKITKQYDIPKLIKEKETLIASLEKNNSYTTIAFIAAVVIGIILIIYFYQRQLVFKKRFKSLINDATDESIDLSIEIDADKDIGIPKELLESIITKLDEFESDQRFTDKKINLNVLAEEFDTNSTYLSKVVNFTKKKNFPAYLNDLRIDYAMEKLKSDRSFKNFTIKAIAHECGFKSAETFSKIFYKRNGIYPSYFIKQLNKIID</sequence>
<keyword evidence="2" id="KW-0238">DNA-binding</keyword>
<dbReference type="PANTHER" id="PTHR43280">
    <property type="entry name" value="ARAC-FAMILY TRANSCRIPTIONAL REGULATOR"/>
    <property type="match status" value="1"/>
</dbReference>
<organism evidence="6 7">
    <name type="scientific">Sungkyunkwania multivorans</name>
    <dbReference type="NCBI Taxonomy" id="1173618"/>
    <lineage>
        <taxon>Bacteria</taxon>
        <taxon>Pseudomonadati</taxon>
        <taxon>Bacteroidota</taxon>
        <taxon>Flavobacteriia</taxon>
        <taxon>Flavobacteriales</taxon>
        <taxon>Flavobacteriaceae</taxon>
        <taxon>Sungkyunkwania</taxon>
    </lineage>
</organism>
<evidence type="ECO:0000256" key="1">
    <source>
        <dbReference type="ARBA" id="ARBA00023015"/>
    </source>
</evidence>
<dbReference type="EMBL" id="JBHTJH010000017">
    <property type="protein sequence ID" value="MFD0863716.1"/>
    <property type="molecule type" value="Genomic_DNA"/>
</dbReference>
<keyword evidence="4" id="KW-0472">Membrane</keyword>
<name>A0ABW3D3Y3_9FLAO</name>
<evidence type="ECO:0000313" key="6">
    <source>
        <dbReference type="EMBL" id="MFD0863716.1"/>
    </source>
</evidence>
<dbReference type="Proteomes" id="UP001596978">
    <property type="component" value="Unassembled WGS sequence"/>
</dbReference>
<dbReference type="SUPFAM" id="SSF48452">
    <property type="entry name" value="TPR-like"/>
    <property type="match status" value="1"/>
</dbReference>
<dbReference type="PROSITE" id="PS01124">
    <property type="entry name" value="HTH_ARAC_FAMILY_2"/>
    <property type="match status" value="1"/>
</dbReference>
<protein>
    <submittedName>
        <fullName evidence="6">Helix-turn-helix domain-containing protein</fullName>
    </submittedName>
</protein>
<keyword evidence="3" id="KW-0804">Transcription</keyword>
<evidence type="ECO:0000256" key="2">
    <source>
        <dbReference type="ARBA" id="ARBA00023125"/>
    </source>
</evidence>
<reference evidence="7" key="1">
    <citation type="journal article" date="2019" name="Int. J. Syst. Evol. Microbiol.">
        <title>The Global Catalogue of Microorganisms (GCM) 10K type strain sequencing project: providing services to taxonomists for standard genome sequencing and annotation.</title>
        <authorList>
            <consortium name="The Broad Institute Genomics Platform"/>
            <consortium name="The Broad Institute Genome Sequencing Center for Infectious Disease"/>
            <person name="Wu L."/>
            <person name="Ma J."/>
        </authorList>
    </citation>
    <scope>NUCLEOTIDE SEQUENCE [LARGE SCALE GENOMIC DNA]</scope>
    <source>
        <strain evidence="7">CCUG 62952</strain>
    </source>
</reference>
<dbReference type="Gene3D" id="1.10.10.60">
    <property type="entry name" value="Homeodomain-like"/>
    <property type="match status" value="2"/>
</dbReference>
<dbReference type="InterPro" id="IPR011990">
    <property type="entry name" value="TPR-like_helical_dom_sf"/>
</dbReference>
<evidence type="ECO:0000259" key="5">
    <source>
        <dbReference type="PROSITE" id="PS01124"/>
    </source>
</evidence>
<dbReference type="Gene3D" id="1.25.40.10">
    <property type="entry name" value="Tetratricopeptide repeat domain"/>
    <property type="match status" value="2"/>
</dbReference>